<dbReference type="EMBL" id="BKAQ01000014">
    <property type="protein sequence ID" value="GEP82566.1"/>
    <property type="molecule type" value="Genomic_DNA"/>
</dbReference>
<evidence type="ECO:0000313" key="1">
    <source>
        <dbReference type="EMBL" id="GEP82566.1"/>
    </source>
</evidence>
<gene>
    <name evidence="1" type="ORF">SKL01_17440</name>
</gene>
<reference evidence="1 2" key="1">
    <citation type="submission" date="2019-07" db="EMBL/GenBank/DDBJ databases">
        <title>Whole genome shotgun sequence of Staphylococcus kloosii NBRC 109624.</title>
        <authorList>
            <person name="Hosoyama A."/>
            <person name="Uohara A."/>
            <person name="Ohji S."/>
            <person name="Ichikawa N."/>
        </authorList>
    </citation>
    <scope>NUCLEOTIDE SEQUENCE [LARGE SCALE GENOMIC DNA]</scope>
    <source>
        <strain evidence="1 2">NBRC 109624</strain>
    </source>
</reference>
<evidence type="ECO:0000313" key="2">
    <source>
        <dbReference type="Proteomes" id="UP000321040"/>
    </source>
</evidence>
<organism evidence="1 2">
    <name type="scientific">Staphylococcus kloosii</name>
    <dbReference type="NCBI Taxonomy" id="29384"/>
    <lineage>
        <taxon>Bacteria</taxon>
        <taxon>Bacillati</taxon>
        <taxon>Bacillota</taxon>
        <taxon>Bacilli</taxon>
        <taxon>Bacillales</taxon>
        <taxon>Staphylococcaceae</taxon>
        <taxon>Staphylococcus</taxon>
    </lineage>
</organism>
<keyword evidence="2" id="KW-1185">Reference proteome</keyword>
<sequence length="53" mass="6149">MEELGYKFHEIDETDIYQLTRMMMKGKENNSKVTKVKSNESLIGAITGRDPRD</sequence>
<dbReference type="RefSeq" id="WP_172459004.1">
    <property type="nucleotide sequence ID" value="NZ_BKAQ01000014.1"/>
</dbReference>
<protein>
    <submittedName>
        <fullName evidence="1">Uncharacterized protein</fullName>
    </submittedName>
</protein>
<comment type="caution">
    <text evidence="1">The sequence shown here is derived from an EMBL/GenBank/DDBJ whole genome shotgun (WGS) entry which is preliminary data.</text>
</comment>
<dbReference type="Proteomes" id="UP000321040">
    <property type="component" value="Unassembled WGS sequence"/>
</dbReference>
<proteinExistence type="predicted"/>
<accession>A0ABQ0XMB0</accession>
<name>A0ABQ0XMB0_9STAP</name>